<keyword evidence="3" id="KW-1185">Reference proteome</keyword>
<accession>A0A6A6QS00</accession>
<dbReference type="EMBL" id="MU004190">
    <property type="protein sequence ID" value="KAF2494533.1"/>
    <property type="molecule type" value="Genomic_DNA"/>
</dbReference>
<dbReference type="InterPro" id="IPR036188">
    <property type="entry name" value="FAD/NAD-bd_sf"/>
</dbReference>
<proteinExistence type="predicted"/>
<reference evidence="2" key="1">
    <citation type="journal article" date="2020" name="Stud. Mycol.">
        <title>101 Dothideomycetes genomes: a test case for predicting lifestyles and emergence of pathogens.</title>
        <authorList>
            <person name="Haridas S."/>
            <person name="Albert R."/>
            <person name="Binder M."/>
            <person name="Bloem J."/>
            <person name="Labutti K."/>
            <person name="Salamov A."/>
            <person name="Andreopoulos B."/>
            <person name="Baker S."/>
            <person name="Barry K."/>
            <person name="Bills G."/>
            <person name="Bluhm B."/>
            <person name="Cannon C."/>
            <person name="Castanera R."/>
            <person name="Culley D."/>
            <person name="Daum C."/>
            <person name="Ezra D."/>
            <person name="Gonzalez J."/>
            <person name="Henrissat B."/>
            <person name="Kuo A."/>
            <person name="Liang C."/>
            <person name="Lipzen A."/>
            <person name="Lutzoni F."/>
            <person name="Magnuson J."/>
            <person name="Mondo S."/>
            <person name="Nolan M."/>
            <person name="Ohm R."/>
            <person name="Pangilinan J."/>
            <person name="Park H.-J."/>
            <person name="Ramirez L."/>
            <person name="Alfaro M."/>
            <person name="Sun H."/>
            <person name="Tritt A."/>
            <person name="Yoshinaga Y."/>
            <person name="Zwiers L.-H."/>
            <person name="Turgeon B."/>
            <person name="Goodwin S."/>
            <person name="Spatafora J."/>
            <person name="Crous P."/>
            <person name="Grigoriev I."/>
        </authorList>
    </citation>
    <scope>NUCLEOTIDE SEQUENCE</scope>
    <source>
        <strain evidence="2">CBS 269.34</strain>
    </source>
</reference>
<gene>
    <name evidence="2" type="ORF">BU16DRAFT_573004</name>
</gene>
<feature type="domain" description="FAD dependent oxidoreductase" evidence="1">
    <location>
        <begin position="149"/>
        <end position="417"/>
    </location>
</feature>
<name>A0A6A6QS00_9PEZI</name>
<dbReference type="GO" id="GO:0005770">
    <property type="term" value="C:late endosome"/>
    <property type="evidence" value="ECO:0007669"/>
    <property type="project" value="TreeGrafter"/>
</dbReference>
<dbReference type="PANTHER" id="PTHR13847">
    <property type="entry name" value="SARCOSINE DEHYDROGENASE-RELATED"/>
    <property type="match status" value="1"/>
</dbReference>
<dbReference type="Gene3D" id="3.30.9.10">
    <property type="entry name" value="D-Amino Acid Oxidase, subunit A, domain 2"/>
    <property type="match status" value="1"/>
</dbReference>
<dbReference type="Proteomes" id="UP000799750">
    <property type="component" value="Unassembled WGS sequence"/>
</dbReference>
<dbReference type="OrthoDB" id="5425653at2759"/>
<sequence>MIPDIGEHPGLRGDTITLGAGAIGLSTAYYLALALKETVPHFISRPSIVVVEPSHNVCPGASGEFTETSSLGVLSYCLHEELASKFRGRNRYGFSNLTIYRISPKNFTASPSPANDWGPYPPINKSVANLPKWTSSSDDWTVQLLADAPHLAHLEPRQFCHFLRKRCEKLGMKFLFNSSVDSLERDDGSEGFTRASNITTKPKEATTTMSCSAAILAAGPWSDRVFSSLFPAARIKIPMNVTYSAGNHLEIRTPSWKPSDDYNSADQVFLNHIIQGPHELDISTFLGGTMYIGGYGATPEALPAYADAVFVQPDALPGMIELARKYLRLQTDETFEVVKSGRCYRPLLIPNNPIITKVKWSSLGAIGSHSSSNTAMENAKHTGNSMCSKPHVIRGFYINTGHDGDGMTLGPGSGKLMNRVRKTRKFQRSKFDRVECVQARRRLGSRC</sequence>
<protein>
    <recommendedName>
        <fullName evidence="1">FAD dependent oxidoreductase domain-containing protein</fullName>
    </recommendedName>
</protein>
<evidence type="ECO:0000259" key="1">
    <source>
        <dbReference type="Pfam" id="PF01266"/>
    </source>
</evidence>
<dbReference type="AlphaFoldDB" id="A0A6A6QS00"/>
<organism evidence="2 3">
    <name type="scientific">Lophium mytilinum</name>
    <dbReference type="NCBI Taxonomy" id="390894"/>
    <lineage>
        <taxon>Eukaryota</taxon>
        <taxon>Fungi</taxon>
        <taxon>Dikarya</taxon>
        <taxon>Ascomycota</taxon>
        <taxon>Pezizomycotina</taxon>
        <taxon>Dothideomycetes</taxon>
        <taxon>Pleosporomycetidae</taxon>
        <taxon>Mytilinidiales</taxon>
        <taxon>Mytilinidiaceae</taxon>
        <taxon>Lophium</taxon>
    </lineage>
</organism>
<dbReference type="InterPro" id="IPR006076">
    <property type="entry name" value="FAD-dep_OxRdtase"/>
</dbReference>
<evidence type="ECO:0000313" key="3">
    <source>
        <dbReference type="Proteomes" id="UP000799750"/>
    </source>
</evidence>
<dbReference type="PANTHER" id="PTHR13847:SF185">
    <property type="entry name" value="FAD DEPENDENT OXIDOREDUCTASE SUPERFAMILY (AFU_ORTHOLOGUE AFUA_3G02360)"/>
    <property type="match status" value="1"/>
</dbReference>
<evidence type="ECO:0000313" key="2">
    <source>
        <dbReference type="EMBL" id="KAF2494533.1"/>
    </source>
</evidence>
<dbReference type="Gene3D" id="3.50.50.60">
    <property type="entry name" value="FAD/NAD(P)-binding domain"/>
    <property type="match status" value="1"/>
</dbReference>
<dbReference type="GO" id="GO:0042147">
    <property type="term" value="P:retrograde transport, endosome to Golgi"/>
    <property type="evidence" value="ECO:0007669"/>
    <property type="project" value="TreeGrafter"/>
</dbReference>
<dbReference type="SUPFAM" id="SSF51905">
    <property type="entry name" value="FAD/NAD(P)-binding domain"/>
    <property type="match status" value="1"/>
</dbReference>
<dbReference type="Pfam" id="PF01266">
    <property type="entry name" value="DAO"/>
    <property type="match status" value="1"/>
</dbReference>
<dbReference type="GO" id="GO:0005829">
    <property type="term" value="C:cytosol"/>
    <property type="evidence" value="ECO:0007669"/>
    <property type="project" value="GOC"/>
</dbReference>